<dbReference type="InterPro" id="IPR013785">
    <property type="entry name" value="Aldolase_TIM"/>
</dbReference>
<reference evidence="8 9" key="1">
    <citation type="submission" date="2023-01" db="EMBL/GenBank/DDBJ databases">
        <title>Analysis of 21 Apiospora genomes using comparative genomics revels a genus with tremendous synthesis potential of carbohydrate active enzymes and secondary metabolites.</title>
        <authorList>
            <person name="Sorensen T."/>
        </authorList>
    </citation>
    <scope>NUCLEOTIDE SEQUENCE [LARGE SCALE GENOMIC DNA]</scope>
    <source>
        <strain evidence="8 9">CBS 117206</strain>
    </source>
</reference>
<keyword evidence="4" id="KW-0479">Metal-binding</keyword>
<sequence length="494" mass="55633">MMRRADRIQTPLSGTLVVRQLASRAITPPRSSVVPRARYSQAAAVAAPQPEEPFPCSNGVDEFWRKVPMWKDVSTDEFMSYSWTLKNLVEHHKRSAPEKLRGTLTGVLPGHVPLNRSGSILQSREDFISDIFDGIEKSSMSLRITPHAFSRINWQDPRHDPIFRQFIPLKSLMRPDHPQCEIDSLHEEDDKPVGALVHRYPDKALFLPIAVCPTYCAYCTRSWAVGPHTAEVTKKQLQPTLKRWEAAFEYIRATPQITDVVVSGGDAYYLTPEQLAYIGERLIKIPNVKKFRIASKGLGVAPNRILDPNDQWSDALLYVHRQALKAGKRVALHTHINHPNEISWVTKEASRKLIEGGLTVRNQSVLLRGINDDAETVSKLIRSLAEDLRIQPYYIYQCDMVQNVEHLRTPLQTIIDIESQLRGSIAGFDMPQFIVDLPKGGGKRLAGSHLSYDRNTGVSRFTAPAVTGGGTKVNKVYEYHDPLPLAAQTEHHPN</sequence>
<gene>
    <name evidence="8" type="ORF">PG999_013412</name>
</gene>
<keyword evidence="9" id="KW-1185">Reference proteome</keyword>
<evidence type="ECO:0000313" key="9">
    <source>
        <dbReference type="Proteomes" id="UP001392437"/>
    </source>
</evidence>
<dbReference type="PANTHER" id="PTHR30538">
    <property type="entry name" value="LYSINE 2,3-AMINOMUTASE-RELATED"/>
    <property type="match status" value="1"/>
</dbReference>
<comment type="caution">
    <text evidence="8">The sequence shown here is derived from an EMBL/GenBank/DDBJ whole genome shotgun (WGS) entry which is preliminary data.</text>
</comment>
<dbReference type="InterPro" id="IPR003739">
    <property type="entry name" value="Lys_aminomutase/Glu_NH3_mut"/>
</dbReference>
<evidence type="ECO:0000256" key="6">
    <source>
        <dbReference type="ARBA" id="ARBA00023004"/>
    </source>
</evidence>
<accession>A0AAW0QEB6</accession>
<evidence type="ECO:0000256" key="7">
    <source>
        <dbReference type="ARBA" id="ARBA00023014"/>
    </source>
</evidence>
<dbReference type="InterPro" id="IPR007197">
    <property type="entry name" value="rSAM"/>
</dbReference>
<comment type="cofactor">
    <cofactor evidence="1">
        <name>pyridoxal 5'-phosphate</name>
        <dbReference type="ChEBI" id="CHEBI:597326"/>
    </cofactor>
</comment>
<evidence type="ECO:0000313" key="8">
    <source>
        <dbReference type="EMBL" id="KAK8095390.1"/>
    </source>
</evidence>
<keyword evidence="7" id="KW-0411">Iron-sulfur</keyword>
<name>A0AAW0QEB6_9PEZI</name>
<keyword evidence="6" id="KW-0408">Iron</keyword>
<dbReference type="NCBIfam" id="TIGR00238">
    <property type="entry name" value="KamA family radical SAM protein"/>
    <property type="match status" value="1"/>
</dbReference>
<organism evidence="8 9">
    <name type="scientific">Apiospora kogelbergensis</name>
    <dbReference type="NCBI Taxonomy" id="1337665"/>
    <lineage>
        <taxon>Eukaryota</taxon>
        <taxon>Fungi</taxon>
        <taxon>Dikarya</taxon>
        <taxon>Ascomycota</taxon>
        <taxon>Pezizomycotina</taxon>
        <taxon>Sordariomycetes</taxon>
        <taxon>Xylariomycetidae</taxon>
        <taxon>Amphisphaeriales</taxon>
        <taxon>Apiosporaceae</taxon>
        <taxon>Apiospora</taxon>
    </lineage>
</organism>
<dbReference type="Proteomes" id="UP001392437">
    <property type="component" value="Unassembled WGS sequence"/>
</dbReference>
<keyword evidence="2" id="KW-0004">4Fe-4S</keyword>
<evidence type="ECO:0000256" key="2">
    <source>
        <dbReference type="ARBA" id="ARBA00022485"/>
    </source>
</evidence>
<dbReference type="GO" id="GO:0051539">
    <property type="term" value="F:4 iron, 4 sulfur cluster binding"/>
    <property type="evidence" value="ECO:0007669"/>
    <property type="project" value="UniProtKB-KW"/>
</dbReference>
<dbReference type="GO" id="GO:0003824">
    <property type="term" value="F:catalytic activity"/>
    <property type="evidence" value="ECO:0007669"/>
    <property type="project" value="InterPro"/>
</dbReference>
<dbReference type="Gene3D" id="3.20.20.70">
    <property type="entry name" value="Aldolase class I"/>
    <property type="match status" value="1"/>
</dbReference>
<keyword evidence="5" id="KW-0663">Pyridoxal phosphate</keyword>
<evidence type="ECO:0000256" key="1">
    <source>
        <dbReference type="ARBA" id="ARBA00001933"/>
    </source>
</evidence>
<dbReference type="SFLD" id="SFLDG01070">
    <property type="entry name" value="PLP-dependent"/>
    <property type="match status" value="1"/>
</dbReference>
<dbReference type="SFLD" id="SFLDS00029">
    <property type="entry name" value="Radical_SAM"/>
    <property type="match status" value="1"/>
</dbReference>
<dbReference type="AlphaFoldDB" id="A0AAW0QEB6"/>
<protein>
    <submittedName>
        <fullName evidence="8">L-lysine -aminomutase</fullName>
    </submittedName>
</protein>
<proteinExistence type="predicted"/>
<dbReference type="EMBL" id="JAQQWP010000011">
    <property type="protein sequence ID" value="KAK8095390.1"/>
    <property type="molecule type" value="Genomic_DNA"/>
</dbReference>
<keyword evidence="3" id="KW-0949">S-adenosyl-L-methionine</keyword>
<evidence type="ECO:0000256" key="5">
    <source>
        <dbReference type="ARBA" id="ARBA00022898"/>
    </source>
</evidence>
<dbReference type="PANTHER" id="PTHR30538:SF0">
    <property type="entry name" value="L-LYSINE 2,3-AMINOMUTASE AQ_1632-RELATED"/>
    <property type="match status" value="1"/>
</dbReference>
<dbReference type="GO" id="GO:0046872">
    <property type="term" value="F:metal ion binding"/>
    <property type="evidence" value="ECO:0007669"/>
    <property type="project" value="UniProtKB-KW"/>
</dbReference>
<evidence type="ECO:0000256" key="3">
    <source>
        <dbReference type="ARBA" id="ARBA00022691"/>
    </source>
</evidence>
<evidence type="ECO:0000256" key="4">
    <source>
        <dbReference type="ARBA" id="ARBA00022723"/>
    </source>
</evidence>
<dbReference type="SUPFAM" id="SSF102114">
    <property type="entry name" value="Radical SAM enzymes"/>
    <property type="match status" value="1"/>
</dbReference>
<dbReference type="InterPro" id="IPR058240">
    <property type="entry name" value="rSAM_sf"/>
</dbReference>